<dbReference type="InterPro" id="IPR056199">
    <property type="entry name" value="SPEF2_C"/>
</dbReference>
<proteinExistence type="predicted"/>
<evidence type="ECO:0000256" key="2">
    <source>
        <dbReference type="SAM" id="MobiDB-lite"/>
    </source>
</evidence>
<dbReference type="InterPro" id="IPR054517">
    <property type="entry name" value="SPEF2_D5"/>
</dbReference>
<feature type="region of interest" description="Disordered" evidence="2">
    <location>
        <begin position="1050"/>
        <end position="1223"/>
    </location>
</feature>
<feature type="compositionally biased region" description="Basic and acidic residues" evidence="2">
    <location>
        <begin position="1599"/>
        <end position="1609"/>
    </location>
</feature>
<reference evidence="4 5" key="1">
    <citation type="submission" date="2022-05" db="EMBL/GenBank/DDBJ databases">
        <authorList>
            <consortium name="Genoscope - CEA"/>
            <person name="William W."/>
        </authorList>
    </citation>
    <scope>NUCLEOTIDE SEQUENCE [LARGE SCALE GENOMIC DNA]</scope>
</reference>
<feature type="region of interest" description="Disordered" evidence="2">
    <location>
        <begin position="1413"/>
        <end position="1514"/>
    </location>
</feature>
<feature type="compositionally biased region" description="Basic and acidic residues" evidence="2">
    <location>
        <begin position="1109"/>
        <end position="1126"/>
    </location>
</feature>
<feature type="compositionally biased region" description="Pro residues" evidence="2">
    <location>
        <begin position="1208"/>
        <end position="1218"/>
    </location>
</feature>
<dbReference type="InterPro" id="IPR027417">
    <property type="entry name" value="P-loop_NTPase"/>
</dbReference>
<gene>
    <name evidence="4" type="ORF">PMEA_00014984</name>
</gene>
<feature type="compositionally biased region" description="Low complexity" evidence="2">
    <location>
        <begin position="1160"/>
        <end position="1188"/>
    </location>
</feature>
<feature type="coiled-coil region" evidence="1">
    <location>
        <begin position="404"/>
        <end position="440"/>
    </location>
</feature>
<keyword evidence="5" id="KW-1185">Reference proteome</keyword>
<dbReference type="GO" id="GO:0005737">
    <property type="term" value="C:cytoplasm"/>
    <property type="evidence" value="ECO:0007669"/>
    <property type="project" value="UniProtKB-ARBA"/>
</dbReference>
<evidence type="ECO:0000259" key="3">
    <source>
        <dbReference type="PROSITE" id="PS50021"/>
    </source>
</evidence>
<feature type="region of interest" description="Disordered" evidence="2">
    <location>
        <begin position="1545"/>
        <end position="1609"/>
    </location>
</feature>
<feature type="region of interest" description="Disordered" evidence="2">
    <location>
        <begin position="710"/>
        <end position="820"/>
    </location>
</feature>
<feature type="compositionally biased region" description="Basic and acidic residues" evidence="2">
    <location>
        <begin position="757"/>
        <end position="812"/>
    </location>
</feature>
<feature type="compositionally biased region" description="Basic and acidic residues" evidence="2">
    <location>
        <begin position="1545"/>
        <end position="1567"/>
    </location>
</feature>
<dbReference type="InterPro" id="IPR001715">
    <property type="entry name" value="CH_dom"/>
</dbReference>
<feature type="compositionally biased region" description="Basic and acidic residues" evidence="2">
    <location>
        <begin position="891"/>
        <end position="904"/>
    </location>
</feature>
<keyword evidence="1" id="KW-0175">Coiled coil</keyword>
<dbReference type="InterPro" id="IPR052634">
    <property type="entry name" value="Sperm_flagellar-bone_growth"/>
</dbReference>
<dbReference type="Gene3D" id="3.40.50.300">
    <property type="entry name" value="P-loop containing nucleotide triphosphate hydrolases"/>
    <property type="match status" value="1"/>
</dbReference>
<dbReference type="Pfam" id="PF22946">
    <property type="entry name" value="SPEF2_D5"/>
    <property type="match status" value="1"/>
</dbReference>
<feature type="domain" description="Calponin-homology (CH)" evidence="3">
    <location>
        <begin position="1"/>
        <end position="105"/>
    </location>
</feature>
<organism evidence="4 5">
    <name type="scientific">Pocillopora meandrina</name>
    <dbReference type="NCBI Taxonomy" id="46732"/>
    <lineage>
        <taxon>Eukaryota</taxon>
        <taxon>Metazoa</taxon>
        <taxon>Cnidaria</taxon>
        <taxon>Anthozoa</taxon>
        <taxon>Hexacorallia</taxon>
        <taxon>Scleractinia</taxon>
        <taxon>Astrocoeniina</taxon>
        <taxon>Pocilloporidae</taxon>
        <taxon>Pocillopora</taxon>
    </lineage>
</organism>
<evidence type="ECO:0000313" key="4">
    <source>
        <dbReference type="EMBL" id="CAH3133248.1"/>
    </source>
</evidence>
<dbReference type="PROSITE" id="PS50021">
    <property type="entry name" value="CH"/>
    <property type="match status" value="1"/>
</dbReference>
<evidence type="ECO:0000256" key="1">
    <source>
        <dbReference type="SAM" id="Coils"/>
    </source>
</evidence>
<protein>
    <recommendedName>
        <fullName evidence="3">Calponin-homology (CH) domain-containing protein</fullName>
    </recommendedName>
</protein>
<dbReference type="Pfam" id="PF00406">
    <property type="entry name" value="ADK"/>
    <property type="match status" value="1"/>
</dbReference>
<dbReference type="SUPFAM" id="SSF52540">
    <property type="entry name" value="P-loop containing nucleoside triphosphate hydrolases"/>
    <property type="match status" value="1"/>
</dbReference>
<sequence length="2051" mass="231470">MTDILCRWLNEDVKLSRIIDPINIAKEFSTGFLLGELLNKHGLQEDFSFFSQNITSDSKLHNFTRLEPTLKLLEVPFDTNVAQAIMSENHSAITRLMYQLFIALGKKSKMGLTGVAMETMRPSGPVKLESIESGLYKEKITLKQDSVAIARDLLHSAVKSFVHEVAIEAIRDQISNLAVDLVKDLQEISFEVVHDMRTVVAQVCELGQDRTLKKFARNIMKDRLKQLTKRQVDLNFEQLVQRYQAKQKQQEDLAFKAKFEEEERMRKYLQGQRRQGLDKSKQAKQKQLEVMGKIRDATVRIPKPPDSKKTAKSRTEIRRQREAEEVKESIDAFEASMRAVIPPASPIGFEGESNREIDTEIDTFLGTQSPKKPVDPLSYIKPRSNDDYINKIRTRLEENSVARKEREKRRRRVLIEQMKAHEAQEEAHREEMLVNRLMRQSQQERRIAVQLMQIRHEKEVIRQNRIFREKQYAERRLKDFDDALTREAELCRQARIEYAEETRKAQELNDKIKAEIAEAKYQKHYNICREVLSQIVDFSCKIGEYRELTEKLIPPKMFREWKALFFEGLPIYEDQPTEESSTELSKQKEIEKEKEDLMDEGDFLEYKNLIGEWTPVEGSEIQGPAKDNAVLGHIIHRLFNIVSPPEAPPPPPEFPPFPIKVCFLGKFFSGKTTTINKILEGHRMVRLSVDDLVAEAINAFKNNECIEEPSEETAILDEGTSTKKVSIHEETGKSKDQASEESRAVTPQSGAPEDTMGEGRENEDPNKVEEKQVNEAVNVEEKRDKTKEELEKEMTDIKDDDQKSPSKSKELEPVLSRTKGPTLTVRAKLGSKAYSFLKKGKTTPDQLLVDIMVEAVRQVPEGSGWIMDGFPSTINQAKLLEKSLSGYDAQKEAKDAKAAKEPSKVSKTRKSRLAPDPHPSPEAPAPKSGIDLVLLFDLPDEVSLMRAEGRMYDPMSSQQYHQEYNPPVEGSYTGINKHEKVIPVTDPSNDREQVQQRIVGFGDGWPKLEKWFAKFGVLQRVDANSSQDELYDEVSALLNETYQKLIAPPEELPSEPSVHQGQAAEAETPSGAQVPAGDGPSGEGLGSEGVTAPPESVAPPSEAPSEVGAKSDGKSEKGTSKNKADSKPGSPKSRKSKKDRSPSPPASKKGTKSRTPSPPSSKKGSRSGSKSPSASKKGSRPGSKGSRPGSKRAKSAKKGAEEPEEEIPPVPQGPPEPEPGSEDWEYVDQAIDVDFAGVLVSQWESTEEVYVESCKNVFGLIRRERELIHRYFYGVRKDFVAFLKRPDEKQEYVLQWQKSYNEVTEDMRGDEDTKAELHQQLDDLCDRLNDICDNRKDLAEKERQSVMNEGWLEDRLGLLTNFYITLMQAEVDRYQDTVRLLRDYYVGMEGKIPSEVITDYARLPLVELPLTVRPQSASSKSGGSESVTNLAATEKTEVKSPSGKKDRDKSSKTPEPSEAPEEEQKPRIPLVPRRPKSGEPGTGKGKDKKGDKKKDKTADPDKPDTPVPPSDPDEKLVFDAFIMALTIIDTLALIDQTEQEAEAIRQAELEKEKEKEALQKKAKDKKDKKGRKSPGKGGSPSKTETPPPPPPEDQEGQSEEEKLKQKTKERARKEFLGAVGSEDNGLKTRLEMIKNHAIAVLQELKGKADSTYKDMDDWLGERFLQEVGSIKEMAENIRFAVEKEEKLQEESLLMDKDFVVDLDTKTFKTPTPPPPPSPTEVPQSDTFTVNQLLNLHRQMLETAPSGVISNRAFCDTIMDMTALTHGMELLPDSWMNITQQQLQEVCSLLALDTEFIDWRRFLLAAAQPWPPASKMDLLLTLEHCREVDTALSGTLTQQQFEQVGLWFSGQQELENPQDPDESPAFDRLGKLKNAFYQIFADHNNGVHTVDYLDMLLYFAVDPDPLEGFLRGLSLVANQPMPSSKSLVHLPQPMTEEYGGDVSVPQIQEPTSPPPEMNSLVTLDNLMKVFHHGEGQQEDTYRLNVTADPDDTFAKERLAGVFVELGAEETEAVPFHLLYQHPIIQDCMHMCQRFKTLDLRNSFKSSSVDAFE</sequence>
<dbReference type="EMBL" id="CALNXJ010000027">
    <property type="protein sequence ID" value="CAH3133248.1"/>
    <property type="molecule type" value="Genomic_DNA"/>
</dbReference>
<dbReference type="Pfam" id="PF24082">
    <property type="entry name" value="SPEF2_C"/>
    <property type="match status" value="1"/>
</dbReference>
<feature type="compositionally biased region" description="Basic and acidic residues" evidence="2">
    <location>
        <begin position="726"/>
        <end position="743"/>
    </location>
</feature>
<dbReference type="PANTHER" id="PTHR14919">
    <property type="entry name" value="KPL2-RELATED"/>
    <property type="match status" value="1"/>
</dbReference>
<feature type="compositionally biased region" description="Basic and acidic residues" evidence="2">
    <location>
        <begin position="1434"/>
        <end position="1452"/>
    </location>
</feature>
<feature type="compositionally biased region" description="Low complexity" evidence="2">
    <location>
        <begin position="1416"/>
        <end position="1426"/>
    </location>
</feature>
<dbReference type="PANTHER" id="PTHR14919:SF0">
    <property type="entry name" value="SPERM FLAGELLAR PROTEIN 2"/>
    <property type="match status" value="1"/>
</dbReference>
<dbReference type="Gene3D" id="1.10.418.10">
    <property type="entry name" value="Calponin-like domain"/>
    <property type="match status" value="1"/>
</dbReference>
<feature type="compositionally biased region" description="Basic and acidic residues" evidence="2">
    <location>
        <begin position="1484"/>
        <end position="1504"/>
    </location>
</feature>
<accession>A0AAU9X123</accession>
<feature type="region of interest" description="Disordered" evidence="2">
    <location>
        <begin position="300"/>
        <end position="323"/>
    </location>
</feature>
<dbReference type="InterPro" id="IPR036872">
    <property type="entry name" value="CH_dom_sf"/>
</dbReference>
<name>A0AAU9X123_9CNID</name>
<feature type="region of interest" description="Disordered" evidence="2">
    <location>
        <begin position="891"/>
        <end position="927"/>
    </location>
</feature>
<dbReference type="Proteomes" id="UP001159428">
    <property type="component" value="Unassembled WGS sequence"/>
</dbReference>
<dbReference type="Pfam" id="PF06294">
    <property type="entry name" value="CH_2"/>
    <property type="match status" value="1"/>
</dbReference>
<evidence type="ECO:0000313" key="5">
    <source>
        <dbReference type="Proteomes" id="UP001159428"/>
    </source>
</evidence>
<dbReference type="InterPro" id="IPR010441">
    <property type="entry name" value="CH_2"/>
</dbReference>
<comment type="caution">
    <text evidence="4">The sequence shown here is derived from an EMBL/GenBank/DDBJ whole genome shotgun (WGS) entry which is preliminary data.</text>
</comment>
<feature type="compositionally biased region" description="Low complexity" evidence="2">
    <location>
        <begin position="1090"/>
        <end position="1107"/>
    </location>
</feature>
<feature type="coiled-coil region" evidence="1">
    <location>
        <begin position="491"/>
        <end position="522"/>
    </location>
</feature>